<gene>
    <name evidence="3" type="ORF">CYR32_19340</name>
</gene>
<organism evidence="3 4">
    <name type="scientific">Chimaeribacter coloradensis</name>
    <dbReference type="NCBI Taxonomy" id="2060068"/>
    <lineage>
        <taxon>Bacteria</taxon>
        <taxon>Pseudomonadati</taxon>
        <taxon>Pseudomonadota</taxon>
        <taxon>Gammaproteobacteria</taxon>
        <taxon>Enterobacterales</taxon>
        <taxon>Yersiniaceae</taxon>
        <taxon>Chimaeribacter</taxon>
    </lineage>
</organism>
<keyword evidence="4" id="KW-1185">Reference proteome</keyword>
<feature type="region of interest" description="Disordered" evidence="1">
    <location>
        <begin position="1"/>
        <end position="37"/>
    </location>
</feature>
<evidence type="ECO:0000313" key="3">
    <source>
        <dbReference type="EMBL" id="PLR30170.1"/>
    </source>
</evidence>
<evidence type="ECO:0000256" key="1">
    <source>
        <dbReference type="SAM" id="MobiDB-lite"/>
    </source>
</evidence>
<dbReference type="EMBL" id="PJZH01000034">
    <property type="protein sequence ID" value="PLR30170.1"/>
    <property type="molecule type" value="Genomic_DNA"/>
</dbReference>
<evidence type="ECO:0000313" key="4">
    <source>
        <dbReference type="Proteomes" id="UP000234503"/>
    </source>
</evidence>
<feature type="compositionally biased region" description="Low complexity" evidence="1">
    <location>
        <begin position="103"/>
        <end position="163"/>
    </location>
</feature>
<accession>A0A2N5DU06</accession>
<protein>
    <submittedName>
        <fullName evidence="3">Autotransporter domain-containing protein</fullName>
    </submittedName>
</protein>
<dbReference type="SUPFAM" id="SSF103515">
    <property type="entry name" value="Autotransporter"/>
    <property type="match status" value="1"/>
</dbReference>
<dbReference type="Proteomes" id="UP000234503">
    <property type="component" value="Unassembled WGS sequence"/>
</dbReference>
<evidence type="ECO:0000259" key="2">
    <source>
        <dbReference type="PROSITE" id="PS51208"/>
    </source>
</evidence>
<feature type="domain" description="Autotransporter" evidence="2">
    <location>
        <begin position="1289"/>
        <end position="1570"/>
    </location>
</feature>
<name>A0A2N5DU06_9GAMM</name>
<dbReference type="Pfam" id="PF25783">
    <property type="entry name" value="BigA_beta"/>
    <property type="match status" value="1"/>
</dbReference>
<reference evidence="3 4" key="1">
    <citation type="submission" date="2017-12" db="EMBL/GenBank/DDBJ databases">
        <title>Characterization of six clinical isolates of Enterochimera gen. nov., a novel genus of the Yersiniaciae family and the three species Enterochimera arupensis sp. nov., Enterochimera coloradensis sp. nov, and Enterochimera californica sp. nov.</title>
        <authorList>
            <person name="Rossi A."/>
            <person name="Fisher M."/>
        </authorList>
    </citation>
    <scope>NUCLEOTIDE SEQUENCE [LARGE SCALE GENOMIC DNA]</scope>
    <source>
        <strain evidence="4">2016-Iso4</strain>
    </source>
</reference>
<dbReference type="InterPro" id="IPR058034">
    <property type="entry name" value="BigA_beta"/>
</dbReference>
<comment type="caution">
    <text evidence="3">The sequence shown here is derived from an EMBL/GenBank/DDBJ whole genome shotgun (WGS) entry which is preliminary data.</text>
</comment>
<dbReference type="PROSITE" id="PS51208">
    <property type="entry name" value="AUTOTRANSPORTER"/>
    <property type="match status" value="1"/>
</dbReference>
<feature type="region of interest" description="Disordered" evidence="1">
    <location>
        <begin position="103"/>
        <end position="171"/>
    </location>
</feature>
<dbReference type="InterPro" id="IPR036709">
    <property type="entry name" value="Autotransporte_beta_dom_sf"/>
</dbReference>
<proteinExistence type="predicted"/>
<sequence length="1570" mass="161285">MTIAVIANNNDDDSDAGSSSDNGGDNGGDNETPINYDNKVVADEPGEIGTYIQGDDYAITFNGGTDASNGSTASKIDGNSNIINNEGASTATGQGSIATDVTGNENTINNNGNSSVAEGATGTNVTGDDNTINNNGSSSITDGATGTDITGNNNTINNNGATDVSDGSTGTNVNGDSNSVINVGDLHVHSTDPTRPSLGLGIAGDSNEVNQIGTLEVIDFSTGLKTSGKENRVNLTSPTMSVTGYQSTGVDVQGEANAVTLTGNMVVDKDQASALAADYFYIPSTGIKVGGSNNSVVLDGHLQVIADTEDAGHQYSKKAGSQENINGAIISGNGNRVDFLKGIELVGEKDQMRDITAGDAIATARTGQGNTALIQVEGQSSIYLSGASRMSGEFPANSGPLITLSQGAHLEITDGATFDNRDAQITNYNFFMDPSNIISLSSGATAVTKGEVFIEDMIFIKLTDTDSAINNEGKVEINRTSKSREMKSGPFTALAARKSSSAVNEGTLTGKVMNQNSIINLYQEYSTTNDFSANSSVASIELMAAVGTSASIINNAQGTLEMYGRGVAMEAGDTGQAENYGVINADAMWKNPNDQTELSPDIPSNLDRSFAIGMNAGLDNYAGTASGAVAINRQGGTITINNAGAGMVAYGTTNQVINQGTINLAKNENYTGNEPLSGMAAYGGGTAINDTTGIININAENGVAFFSDGNVNNRIINRGQITLGAGVPATADNSGSVTTPEFTDGTTLSGVTTLAESTVILEGSTVSNTGTVNGSGTLLVDGTLTNQSGAVIDAPVNTTGTLNNAGTLNGGSYGASTLSFTGGTLNNSGTVNGNIRTSGSSNLVNTGTLTKGADLYGSSTLTNQGSMVADPTAGSVKDKGLTYIRDTSLFLNDTSGTFTQNTANAIYIGTRGTLVNHGTLTLTNGNNGGAVNLNSAGVIINNGTANVSKVTFVNSRNGQTAADVTGWFWNQPQGAVNFAATGTGNHKIAVNFSDGSKNMKALNEGTITLSGNGAIGMRGSQNAQLVNNGTLNLGSEGSTETGMIAMQLDAGATADAVLENNGTINIHAGNSYAFSRLGANGRLVNNGTVNLTGAGSGLVKEAGVGVAGVNGNTGDNTEVHYASYTLPVDPTAPVALSQYTVGTRADGSAGTLAANRAVIQDVTVDTGFTAGTAAKTQTFDNVFVGRDIQGEQNITSASVVWSAAAQKDAGGNVDVTMTKNAYAQVVTDAGVSSMAKALDAAYTNNALFNSLNVKSAAELNSAMKQLSGSQAQRVARDARVLSTRFDMLADAAPVSANGLAFNAVARGDQRAELGNDTTYDMLALRQHLSFAGNQTLALAYGIARLDGNGSNRPGDNGITGGYSQFFGLAHTLPLTDSGLNWTNALRYDLHNLSSNRTVRYGDINKVASADSRQQYLELRSTGEKTYTVQEGLTVTPFAGLKMRYTTGSGYREQGAGDVNLTMGRGSETAVDSVIGMTLGYAGKNGWAVKASLEGGPNLSYNKSRRTASLQGMNGQTFTVEDGQQGGGLNGLAQAGVSYTRENTQLGIDAYSWREDGISDRGLMLNFKRMF</sequence>
<dbReference type="InterPro" id="IPR005546">
    <property type="entry name" value="Autotransporte_beta"/>
</dbReference>